<proteinExistence type="predicted"/>
<protein>
    <submittedName>
        <fullName evidence="2">Sphingosine-1-phosphate phosphatase 1</fullName>
    </submittedName>
</protein>
<dbReference type="AlphaFoldDB" id="A0A1A7XZP7"/>
<evidence type="ECO:0000313" key="2">
    <source>
        <dbReference type="EMBL" id="SBP23230.1"/>
    </source>
</evidence>
<feature type="region of interest" description="Disordered" evidence="1">
    <location>
        <begin position="175"/>
        <end position="201"/>
    </location>
</feature>
<accession>A0A1A7XZP7</accession>
<feature type="non-terminal residue" evidence="2">
    <location>
        <position position="1"/>
    </location>
</feature>
<sequence>RFSTRGEGGGVLQLRVQHAVHPRHVGDSHPLLPLLHDLRPLGVPVLTGLQLGSLLVSAGLQQQNLHGNALSPGRHCWLPLQPPDPPLLPAGLGSDRWLQPDVSLRSSHHHLPPPGPGPLLLHPGHLEYFTGRHCSDPGYRCWCGPGVTRQPLPGPVARSEARPAAFHYAGPQRQLGGRGLAAASSGSAGPGGHASSHEAAHHPAGMLGVRRSQRGHEEGPAAHGGGAALSVPRLRDGGLQRALPCPAALLLRASVMTSCNFRV</sequence>
<dbReference type="EMBL" id="HADX01000998">
    <property type="protein sequence ID" value="SBP23230.1"/>
    <property type="molecule type" value="Transcribed_RNA"/>
</dbReference>
<name>A0A1A7XZP7_9TELE</name>
<reference evidence="2" key="1">
    <citation type="submission" date="2016-05" db="EMBL/GenBank/DDBJ databases">
        <authorList>
            <person name="Lavstsen T."/>
            <person name="Jespersen J.S."/>
        </authorList>
    </citation>
    <scope>NUCLEOTIDE SEQUENCE</scope>
    <source>
        <tissue evidence="2">Brain</tissue>
    </source>
</reference>
<reference evidence="2" key="2">
    <citation type="submission" date="2016-06" db="EMBL/GenBank/DDBJ databases">
        <title>The genome of a short-lived fish provides insights into sex chromosome evolution and the genetic control of aging.</title>
        <authorList>
            <person name="Reichwald K."/>
            <person name="Felder M."/>
            <person name="Petzold A."/>
            <person name="Koch P."/>
            <person name="Groth M."/>
            <person name="Platzer M."/>
        </authorList>
    </citation>
    <scope>NUCLEOTIDE SEQUENCE</scope>
    <source>
        <tissue evidence="2">Brain</tissue>
    </source>
</reference>
<gene>
    <name evidence="2" type="primary">SGPP1</name>
</gene>
<evidence type="ECO:0000256" key="1">
    <source>
        <dbReference type="SAM" id="MobiDB-lite"/>
    </source>
</evidence>
<organism evidence="2">
    <name type="scientific">Iconisemion striatum</name>
    <dbReference type="NCBI Taxonomy" id="60296"/>
    <lineage>
        <taxon>Eukaryota</taxon>
        <taxon>Metazoa</taxon>
        <taxon>Chordata</taxon>
        <taxon>Craniata</taxon>
        <taxon>Vertebrata</taxon>
        <taxon>Euteleostomi</taxon>
        <taxon>Actinopterygii</taxon>
        <taxon>Neopterygii</taxon>
        <taxon>Teleostei</taxon>
        <taxon>Neoteleostei</taxon>
        <taxon>Acanthomorphata</taxon>
        <taxon>Ovalentaria</taxon>
        <taxon>Atherinomorphae</taxon>
        <taxon>Cyprinodontiformes</taxon>
        <taxon>Nothobranchiidae</taxon>
        <taxon>Iconisemion</taxon>
    </lineage>
</organism>